<name>A0ABV5G719_9MICC</name>
<keyword evidence="3" id="KW-1185">Reference proteome</keyword>
<reference evidence="2 3" key="1">
    <citation type="submission" date="2024-09" db="EMBL/GenBank/DDBJ databases">
        <authorList>
            <person name="Sun Q."/>
            <person name="Mori K."/>
        </authorList>
    </citation>
    <scope>NUCLEOTIDE SEQUENCE [LARGE SCALE GENOMIC DNA]</scope>
    <source>
        <strain evidence="2 3">CCM 7609</strain>
    </source>
</reference>
<comment type="caution">
    <text evidence="2">The sequence shown here is derived from an EMBL/GenBank/DDBJ whole genome shotgun (WGS) entry which is preliminary data.</text>
</comment>
<feature type="region of interest" description="Disordered" evidence="1">
    <location>
        <begin position="1"/>
        <end position="77"/>
    </location>
</feature>
<evidence type="ECO:0000256" key="1">
    <source>
        <dbReference type="SAM" id="MobiDB-lite"/>
    </source>
</evidence>
<evidence type="ECO:0000313" key="2">
    <source>
        <dbReference type="EMBL" id="MFB9074733.1"/>
    </source>
</evidence>
<sequence length="77" mass="7943">MLPGARQPADQRHLRHLRPVTLGRGATAAPSVPGPHPHVHGGGRGVGPTGRDRAPAAGPPGRLRHHAPHAAGPQPQR</sequence>
<evidence type="ECO:0000313" key="3">
    <source>
        <dbReference type="Proteomes" id="UP001589575"/>
    </source>
</evidence>
<gene>
    <name evidence="2" type="ORF">ACFFX0_27510</name>
</gene>
<accession>A0ABV5G719</accession>
<dbReference type="Proteomes" id="UP001589575">
    <property type="component" value="Unassembled WGS sequence"/>
</dbReference>
<dbReference type="EMBL" id="JBHMFI010000002">
    <property type="protein sequence ID" value="MFB9074733.1"/>
    <property type="molecule type" value="Genomic_DNA"/>
</dbReference>
<proteinExistence type="predicted"/>
<organism evidence="2 3">
    <name type="scientific">Citricoccus parietis</name>
    <dbReference type="NCBI Taxonomy" id="592307"/>
    <lineage>
        <taxon>Bacteria</taxon>
        <taxon>Bacillati</taxon>
        <taxon>Actinomycetota</taxon>
        <taxon>Actinomycetes</taxon>
        <taxon>Micrococcales</taxon>
        <taxon>Micrococcaceae</taxon>
        <taxon>Citricoccus</taxon>
    </lineage>
</organism>
<protein>
    <submittedName>
        <fullName evidence="2">Uncharacterized protein</fullName>
    </submittedName>
</protein>